<protein>
    <submittedName>
        <fullName evidence="2">Uncharacterized protein</fullName>
    </submittedName>
</protein>
<sequence length="80" mass="8519">MTRPTQHICDGVCTAALSCVSEVCEMLVNVFACGGERHDGAAVAESSEESGEEGVRLSVKETEPAETQHSVRPFFSTDTT</sequence>
<evidence type="ECO:0000313" key="3">
    <source>
        <dbReference type="Proteomes" id="UP000327468"/>
    </source>
</evidence>
<proteinExistence type="predicted"/>
<gene>
    <name evidence="2" type="ORF">PHYPO_G00074410</name>
</gene>
<accession>A0A5N5LWT8</accession>
<feature type="compositionally biased region" description="Polar residues" evidence="1">
    <location>
        <begin position="65"/>
        <end position="80"/>
    </location>
</feature>
<reference evidence="2 3" key="1">
    <citation type="submission" date="2019-06" db="EMBL/GenBank/DDBJ databases">
        <title>A chromosome-scale genome assembly of the striped catfish, Pangasianodon hypophthalmus.</title>
        <authorList>
            <person name="Wen M."/>
            <person name="Zahm M."/>
            <person name="Roques C."/>
            <person name="Cabau C."/>
            <person name="Klopp C."/>
            <person name="Donnadieu C."/>
            <person name="Jouanno E."/>
            <person name="Avarre J.-C."/>
            <person name="Campet M."/>
            <person name="Ha T.T.T."/>
            <person name="Dugue R."/>
            <person name="Lampietro C."/>
            <person name="Louis A."/>
            <person name="Herpin A."/>
            <person name="Echchiki A."/>
            <person name="Berthelot C."/>
            <person name="Parey E."/>
            <person name="Roest-Crollius H."/>
            <person name="Braasch I."/>
            <person name="Postlethwait J."/>
            <person name="Bobe J."/>
            <person name="Montfort J."/>
            <person name="Bouchez O."/>
            <person name="Begum T."/>
            <person name="Schartl M."/>
            <person name="Guiguen Y."/>
        </authorList>
    </citation>
    <scope>NUCLEOTIDE SEQUENCE [LARGE SCALE GENOMIC DNA]</scope>
    <source>
        <strain evidence="2 3">Indonesia</strain>
        <tissue evidence="2">Blood</tissue>
    </source>
</reference>
<dbReference type="Proteomes" id="UP000327468">
    <property type="component" value="Chromosome 16"/>
</dbReference>
<feature type="region of interest" description="Disordered" evidence="1">
    <location>
        <begin position="43"/>
        <end position="80"/>
    </location>
</feature>
<feature type="compositionally biased region" description="Basic and acidic residues" evidence="1">
    <location>
        <begin position="53"/>
        <end position="63"/>
    </location>
</feature>
<comment type="caution">
    <text evidence="2">The sequence shown here is derived from an EMBL/GenBank/DDBJ whole genome shotgun (WGS) entry which is preliminary data.</text>
</comment>
<dbReference type="AlphaFoldDB" id="A0A5N5LWT8"/>
<keyword evidence="3" id="KW-1185">Reference proteome</keyword>
<evidence type="ECO:0000256" key="1">
    <source>
        <dbReference type="SAM" id="MobiDB-lite"/>
    </source>
</evidence>
<organism evidence="2 3">
    <name type="scientific">Pangasianodon hypophthalmus</name>
    <name type="common">Striped catfish</name>
    <name type="synonym">Helicophagus hypophthalmus</name>
    <dbReference type="NCBI Taxonomy" id="310915"/>
    <lineage>
        <taxon>Eukaryota</taxon>
        <taxon>Metazoa</taxon>
        <taxon>Chordata</taxon>
        <taxon>Craniata</taxon>
        <taxon>Vertebrata</taxon>
        <taxon>Euteleostomi</taxon>
        <taxon>Actinopterygii</taxon>
        <taxon>Neopterygii</taxon>
        <taxon>Teleostei</taxon>
        <taxon>Ostariophysi</taxon>
        <taxon>Siluriformes</taxon>
        <taxon>Pangasiidae</taxon>
        <taxon>Pangasianodon</taxon>
    </lineage>
</organism>
<name>A0A5N5LWT8_PANHP</name>
<dbReference type="EMBL" id="VFJC01000017">
    <property type="protein sequence ID" value="KAB5546643.1"/>
    <property type="molecule type" value="Genomic_DNA"/>
</dbReference>
<evidence type="ECO:0000313" key="2">
    <source>
        <dbReference type="EMBL" id="KAB5546643.1"/>
    </source>
</evidence>